<gene>
    <name evidence="1" type="ORF">AAF712_013480</name>
</gene>
<dbReference type="EMBL" id="JBBXMP010000208">
    <property type="protein sequence ID" value="KAL0059755.1"/>
    <property type="molecule type" value="Genomic_DNA"/>
</dbReference>
<evidence type="ECO:0000313" key="2">
    <source>
        <dbReference type="Proteomes" id="UP001437256"/>
    </source>
</evidence>
<dbReference type="Proteomes" id="UP001437256">
    <property type="component" value="Unassembled WGS sequence"/>
</dbReference>
<accession>A0ABR2ZEI7</accession>
<sequence length="516" mass="58743">MFIPSLLQQLPGETTDFICHESPHIQRLIAQVFFRLVDQSHDAWGTWADLLIGIDPILKCASHPSKDPREIRIVYSDDEQLALILIRHLHQQALHIPKMVPRDLERLASYIRVFMTPRNFQYANPMFSVDPKGSMIALSNVLCRILRKKSLRAATTDKEEIKRAWDVAHLAFETIYVLIEDRVLVESAPWSKVFKAIFNSAEPFLRPGSGSSGPKEFTEWSTLIIDRLARFLVYKTVARQFHRVLRKGIVTTEALERVAVLPHGKELAASWANAVEKTEISRAQHQAMKGKVLCSYPEDAPKFGTFAVLDALQMPCTAPANVESWTGRSITVLDVWSQETILTEWLKSFVRDHIDILIKRLDEFMAFIQREAEMHPQDIPEDRKPILEGRKQPALYIDFNPAVLPRPEDPIRVQFVDHSLLNTQVSPYCPEVEGVAAALKHWNDPAVDETKLFVLGLFPRDRIRSLRMFDVMEFPPGAGNSECEGFYKSVLHDGVKDCDMQALLGALRVEFGEEAT</sequence>
<reference evidence="1 2" key="1">
    <citation type="submission" date="2024-05" db="EMBL/GenBank/DDBJ databases">
        <title>A draft genome resource for the thread blight pathogen Marasmius tenuissimus strain MS-2.</title>
        <authorList>
            <person name="Yulfo-Soto G.E."/>
            <person name="Baruah I.K."/>
            <person name="Amoako-Attah I."/>
            <person name="Bukari Y."/>
            <person name="Meinhardt L.W."/>
            <person name="Bailey B.A."/>
            <person name="Cohen S.P."/>
        </authorList>
    </citation>
    <scope>NUCLEOTIDE SEQUENCE [LARGE SCALE GENOMIC DNA]</scope>
    <source>
        <strain evidence="1 2">MS-2</strain>
    </source>
</reference>
<name>A0ABR2ZEI7_9AGAR</name>
<evidence type="ECO:0000313" key="1">
    <source>
        <dbReference type="EMBL" id="KAL0059755.1"/>
    </source>
</evidence>
<protein>
    <submittedName>
        <fullName evidence="1">Uncharacterized protein</fullName>
    </submittedName>
</protein>
<organism evidence="1 2">
    <name type="scientific">Marasmius tenuissimus</name>
    <dbReference type="NCBI Taxonomy" id="585030"/>
    <lineage>
        <taxon>Eukaryota</taxon>
        <taxon>Fungi</taxon>
        <taxon>Dikarya</taxon>
        <taxon>Basidiomycota</taxon>
        <taxon>Agaricomycotina</taxon>
        <taxon>Agaricomycetes</taxon>
        <taxon>Agaricomycetidae</taxon>
        <taxon>Agaricales</taxon>
        <taxon>Marasmiineae</taxon>
        <taxon>Marasmiaceae</taxon>
        <taxon>Marasmius</taxon>
    </lineage>
</organism>
<comment type="caution">
    <text evidence="1">The sequence shown here is derived from an EMBL/GenBank/DDBJ whole genome shotgun (WGS) entry which is preliminary data.</text>
</comment>
<keyword evidence="2" id="KW-1185">Reference proteome</keyword>
<proteinExistence type="predicted"/>